<evidence type="ECO:0000256" key="3">
    <source>
        <dbReference type="ARBA" id="ARBA00022692"/>
    </source>
</evidence>
<evidence type="ECO:0000256" key="5">
    <source>
        <dbReference type="ARBA" id="ARBA00023136"/>
    </source>
</evidence>
<feature type="transmembrane region" description="Helical" evidence="6">
    <location>
        <begin position="481"/>
        <end position="503"/>
    </location>
</feature>
<name>A0ABN7RN86_OIKDI</name>
<feature type="transmembrane region" description="Helical" evidence="6">
    <location>
        <begin position="450"/>
        <end position="475"/>
    </location>
</feature>
<dbReference type="PRINTS" id="PR00176">
    <property type="entry name" value="NANEUSMPORT"/>
</dbReference>
<feature type="transmembrane region" description="Helical" evidence="6">
    <location>
        <begin position="237"/>
        <end position="256"/>
    </location>
</feature>
<dbReference type="PROSITE" id="PS00610">
    <property type="entry name" value="NA_NEUROTRAN_SYMP_1"/>
    <property type="match status" value="1"/>
</dbReference>
<proteinExistence type="predicted"/>
<feature type="transmembrane region" description="Helical" evidence="6">
    <location>
        <begin position="523"/>
        <end position="543"/>
    </location>
</feature>
<keyword evidence="4 6" id="KW-1133">Transmembrane helix</keyword>
<feature type="transmembrane region" description="Helical" evidence="6">
    <location>
        <begin position="62"/>
        <end position="80"/>
    </location>
</feature>
<feature type="transmembrane region" description="Helical" evidence="6">
    <location>
        <begin position="268"/>
        <end position="291"/>
    </location>
</feature>
<comment type="subcellular location">
    <subcellularLocation>
        <location evidence="1">Membrane</location>
        <topology evidence="1">Multi-pass membrane protein</topology>
    </subcellularLocation>
</comment>
<evidence type="ECO:0000256" key="4">
    <source>
        <dbReference type="ARBA" id="ARBA00022989"/>
    </source>
</evidence>
<evidence type="ECO:0000256" key="6">
    <source>
        <dbReference type="SAM" id="Phobius"/>
    </source>
</evidence>
<dbReference type="InterPro" id="IPR037272">
    <property type="entry name" value="SNS_sf"/>
</dbReference>
<keyword evidence="2" id="KW-0813">Transport</keyword>
<gene>
    <name evidence="7" type="ORF">OKIOD_LOCUS262</name>
</gene>
<dbReference type="PANTHER" id="PTHR11616">
    <property type="entry name" value="SODIUM/CHLORIDE DEPENDENT TRANSPORTER"/>
    <property type="match status" value="1"/>
</dbReference>
<dbReference type="EMBL" id="OU015568">
    <property type="protein sequence ID" value="CAG5077404.1"/>
    <property type="molecule type" value="Genomic_DNA"/>
</dbReference>
<evidence type="ECO:0000313" key="7">
    <source>
        <dbReference type="EMBL" id="CAG5077404.1"/>
    </source>
</evidence>
<feature type="transmembrane region" description="Helical" evidence="6">
    <location>
        <begin position="311"/>
        <end position="326"/>
    </location>
</feature>
<feature type="transmembrane region" description="Helical" evidence="6">
    <location>
        <begin position="407"/>
        <end position="438"/>
    </location>
</feature>
<dbReference type="PANTHER" id="PTHR11616:SF289">
    <property type="entry name" value="TRANSPORTER"/>
    <property type="match status" value="1"/>
</dbReference>
<keyword evidence="3 6" id="KW-0812">Transmembrane</keyword>
<feature type="transmembrane region" description="Helical" evidence="6">
    <location>
        <begin position="563"/>
        <end position="585"/>
    </location>
</feature>
<evidence type="ECO:0000256" key="2">
    <source>
        <dbReference type="ARBA" id="ARBA00022448"/>
    </source>
</evidence>
<evidence type="ECO:0000256" key="1">
    <source>
        <dbReference type="ARBA" id="ARBA00004141"/>
    </source>
</evidence>
<feature type="transmembrane region" description="Helical" evidence="6">
    <location>
        <begin position="92"/>
        <end position="113"/>
    </location>
</feature>
<dbReference type="Pfam" id="PF00209">
    <property type="entry name" value="SNF"/>
    <property type="match status" value="1"/>
</dbReference>
<protein>
    <submittedName>
        <fullName evidence="7">Oidioi.mRNA.OKI2018_I69.PAR.g8704.t1.cds</fullName>
    </submittedName>
</protein>
<sequence>MEENIQGDIVQKDPIESEKCLTASDYNSQRRLLDSDVIITSKSSKESKSPAARETWGKSIDFILSVAGGFIGLGNVWRFPYLCYRNGGGAFLIPYFIFLIIAGIPIFFLEVGIGQFTSEGGITAWERLAPITSGIGHGSIALTIILNMYYVIVLAWAIYYMYYSFQSELPWTQCGDWATNCCRVEDKNLTGACVRDPAKFPTENNVTWNLNWTSPTQEFWENKVLKVSNSVEEQGDLNWGMVLCLAISWFICYLCVCKGVKQTGKVVYFTGTFPILMLIVLLFRGITLEGAWDGVYYYLNPDMERLKDPKVWVDAGTQIFFSYALCKGQLTSLGSYNKFNKDIYKDVWILSAFNSGTSFVSGFAIFAILGFMAQERGLPIAEVAESGPGLAFIAYPRAVALMPWPQFWAVCFFFMVLLLGLDSQFVGMEAIITAITDIYPSYRKGRKRQILLVGIVLFSFCVGLTMCFQNGIYVFTLFDYYGASGICLLWLCFSQCIAIGWIYGGEKFWQMTTKMIGYRPFPLFKWCWMFFSPTLIIGLLYMLLANFKPLTYRNTRQDYSYPFWFESIGFCLAACSALPVLVYALMRFFLVVFRGTGTFKENLSLLTKSNLKDDHPCKSIENAAPEEIPFFNYWLGDWLGNKLKSRYDLQRVPVSDEPEVIRYGKNNSEC</sequence>
<dbReference type="Proteomes" id="UP001158576">
    <property type="component" value="Chromosome PAR"/>
</dbReference>
<dbReference type="SUPFAM" id="SSF161070">
    <property type="entry name" value="SNF-like"/>
    <property type="match status" value="1"/>
</dbReference>
<feature type="transmembrane region" description="Helical" evidence="6">
    <location>
        <begin position="134"/>
        <end position="162"/>
    </location>
</feature>
<keyword evidence="8" id="KW-1185">Reference proteome</keyword>
<reference evidence="7 8" key="1">
    <citation type="submission" date="2021-04" db="EMBL/GenBank/DDBJ databases">
        <authorList>
            <person name="Bliznina A."/>
        </authorList>
    </citation>
    <scope>NUCLEOTIDE SEQUENCE [LARGE SCALE GENOMIC DNA]</scope>
</reference>
<organism evidence="7 8">
    <name type="scientific">Oikopleura dioica</name>
    <name type="common">Tunicate</name>
    <dbReference type="NCBI Taxonomy" id="34765"/>
    <lineage>
        <taxon>Eukaryota</taxon>
        <taxon>Metazoa</taxon>
        <taxon>Chordata</taxon>
        <taxon>Tunicata</taxon>
        <taxon>Appendicularia</taxon>
        <taxon>Copelata</taxon>
        <taxon>Oikopleuridae</taxon>
        <taxon>Oikopleura</taxon>
    </lineage>
</organism>
<dbReference type="CDD" id="cd11496">
    <property type="entry name" value="SLC6sbd-TauT-like"/>
    <property type="match status" value="1"/>
</dbReference>
<accession>A0ABN7RN86</accession>
<keyword evidence="5 6" id="KW-0472">Membrane</keyword>
<feature type="transmembrane region" description="Helical" evidence="6">
    <location>
        <begin position="347"/>
        <end position="373"/>
    </location>
</feature>
<dbReference type="InterPro" id="IPR000175">
    <property type="entry name" value="Na/ntran_symport"/>
</dbReference>
<evidence type="ECO:0000313" key="8">
    <source>
        <dbReference type="Proteomes" id="UP001158576"/>
    </source>
</evidence>